<evidence type="ECO:0000313" key="7">
    <source>
        <dbReference type="EMBL" id="MEH2554045.1"/>
    </source>
</evidence>
<dbReference type="PANTHER" id="PTHR43725:SF53">
    <property type="entry name" value="UDP-ARABINOSE 4-EPIMERASE 1"/>
    <property type="match status" value="1"/>
</dbReference>
<evidence type="ECO:0000256" key="1">
    <source>
        <dbReference type="ARBA" id="ARBA00004947"/>
    </source>
</evidence>
<organism evidence="7 8">
    <name type="scientific">Bradyrhizobium algeriense</name>
    <dbReference type="NCBI Taxonomy" id="634784"/>
    <lineage>
        <taxon>Bacteria</taxon>
        <taxon>Pseudomonadati</taxon>
        <taxon>Pseudomonadota</taxon>
        <taxon>Alphaproteobacteria</taxon>
        <taxon>Hyphomicrobiales</taxon>
        <taxon>Nitrobacteraceae</taxon>
        <taxon>Bradyrhizobium</taxon>
    </lineage>
</organism>
<dbReference type="SUPFAM" id="SSF51735">
    <property type="entry name" value="NAD(P)-binding Rossmann-fold domains"/>
    <property type="match status" value="1"/>
</dbReference>
<dbReference type="Pfam" id="PF01370">
    <property type="entry name" value="Epimerase"/>
    <property type="match status" value="1"/>
</dbReference>
<keyword evidence="7" id="KW-0413">Isomerase</keyword>
<comment type="caution">
    <text evidence="7">The sequence shown here is derived from an EMBL/GenBank/DDBJ whole genome shotgun (WGS) entry which is preliminary data.</text>
</comment>
<evidence type="ECO:0000313" key="8">
    <source>
        <dbReference type="Proteomes" id="UP001364224"/>
    </source>
</evidence>
<reference evidence="7 8" key="1">
    <citation type="submission" date="2024-02" db="EMBL/GenBank/DDBJ databases">
        <title>Adaptive strategies in a cosmopolitan and abundant soil bacterium.</title>
        <authorList>
            <person name="Carini P."/>
        </authorList>
    </citation>
    <scope>NUCLEOTIDE SEQUENCE [LARGE SCALE GENOMIC DNA]</scope>
    <source>
        <strain evidence="7 8">AZCC 1608</strain>
    </source>
</reference>
<dbReference type="GO" id="GO:0003978">
    <property type="term" value="F:UDP-glucose 4-epimerase activity"/>
    <property type="evidence" value="ECO:0007669"/>
    <property type="project" value="UniProtKB-EC"/>
</dbReference>
<evidence type="ECO:0000256" key="5">
    <source>
        <dbReference type="ARBA" id="ARBA00033067"/>
    </source>
</evidence>
<comment type="pathway">
    <text evidence="1">Carbohydrate metabolism; galactose metabolism.</text>
</comment>
<dbReference type="InterPro" id="IPR036291">
    <property type="entry name" value="NAD(P)-bd_dom_sf"/>
</dbReference>
<dbReference type="EMBL" id="JAZHRV010000001">
    <property type="protein sequence ID" value="MEH2554045.1"/>
    <property type="molecule type" value="Genomic_DNA"/>
</dbReference>
<evidence type="ECO:0000259" key="6">
    <source>
        <dbReference type="Pfam" id="PF01370"/>
    </source>
</evidence>
<evidence type="ECO:0000256" key="2">
    <source>
        <dbReference type="ARBA" id="ARBA00007637"/>
    </source>
</evidence>
<comment type="similarity">
    <text evidence="2">Belongs to the NAD(P)-dependent epimerase/dehydratase family.</text>
</comment>
<protein>
    <recommendedName>
        <fullName evidence="3">UDP-glucose 4-epimerase</fullName>
    </recommendedName>
    <alternativeName>
        <fullName evidence="5">Galactowaldenase</fullName>
    </alternativeName>
    <alternativeName>
        <fullName evidence="4">UDP-galactose 4-epimerase</fullName>
    </alternativeName>
</protein>
<dbReference type="InterPro" id="IPR001509">
    <property type="entry name" value="Epimerase_deHydtase"/>
</dbReference>
<feature type="domain" description="NAD-dependent epimerase/dehydratase" evidence="6">
    <location>
        <begin position="4"/>
        <end position="222"/>
    </location>
</feature>
<name>A0ABU8B6F2_9BRAD</name>
<dbReference type="CDD" id="cd08946">
    <property type="entry name" value="SDR_e"/>
    <property type="match status" value="1"/>
</dbReference>
<keyword evidence="8" id="KW-1185">Reference proteome</keyword>
<evidence type="ECO:0000256" key="4">
    <source>
        <dbReference type="ARBA" id="ARBA00031367"/>
    </source>
</evidence>
<sequence>MNVWVTGANGFIGRHLVRVLADRGYRVHGIGHGAIGETERHRLGLEHWLNGEIDAANLNALAEHSGLPSAIFHLAGGSSVGLSIAQPFEDFSRTVASTARLLEWLRSAARDCRLIVVSSAAVYGADHEGPIGVDAATLPMSPYGQHKLMMEQLCRSYAVTFGLHSTVVRLFSVYGPNLRKQLPWDVCSRFQAGERNLMLGGTGAEVRDWTDVRDVARLLTEIDGKPQPETFQVINGGTGLGTTVATIAAILAKCWGGSISVQYSGIVRAGDPASLLSDDTTVRTLPFDWTIPVEQGLADYVSWFKDQIR</sequence>
<evidence type="ECO:0000256" key="3">
    <source>
        <dbReference type="ARBA" id="ARBA00018569"/>
    </source>
</evidence>
<accession>A0ABU8B6F2</accession>
<gene>
    <name evidence="7" type="ORF">V1286_001574</name>
</gene>
<dbReference type="RefSeq" id="WP_334478679.1">
    <property type="nucleotide sequence ID" value="NZ_JAZHRV010000001.1"/>
</dbReference>
<dbReference type="Gene3D" id="3.40.50.720">
    <property type="entry name" value="NAD(P)-binding Rossmann-like Domain"/>
    <property type="match status" value="1"/>
</dbReference>
<proteinExistence type="inferred from homology"/>
<dbReference type="Proteomes" id="UP001364224">
    <property type="component" value="Unassembled WGS sequence"/>
</dbReference>
<dbReference type="PANTHER" id="PTHR43725">
    <property type="entry name" value="UDP-GLUCOSE 4-EPIMERASE"/>
    <property type="match status" value="1"/>
</dbReference>